<reference evidence="1 2" key="1">
    <citation type="journal article" date="2015" name="Genome Announc.">
        <title>Expanding the biotechnology potential of lactobacilli through comparative genomics of 213 strains and associated genera.</title>
        <authorList>
            <person name="Sun Z."/>
            <person name="Harris H.M."/>
            <person name="McCann A."/>
            <person name="Guo C."/>
            <person name="Argimon S."/>
            <person name="Zhang W."/>
            <person name="Yang X."/>
            <person name="Jeffery I.B."/>
            <person name="Cooney J.C."/>
            <person name="Kagawa T.F."/>
            <person name="Liu W."/>
            <person name="Song Y."/>
            <person name="Salvetti E."/>
            <person name="Wrobel A."/>
            <person name="Rasinkangas P."/>
            <person name="Parkhill J."/>
            <person name="Rea M.C."/>
            <person name="O'Sullivan O."/>
            <person name="Ritari J."/>
            <person name="Douillard F.P."/>
            <person name="Paul Ross R."/>
            <person name="Yang R."/>
            <person name="Briner A.E."/>
            <person name="Felis G.E."/>
            <person name="de Vos W.M."/>
            <person name="Barrangou R."/>
            <person name="Klaenhammer T.R."/>
            <person name="Caufield P.W."/>
            <person name="Cui Y."/>
            <person name="Zhang H."/>
            <person name="O'Toole P.W."/>
        </authorList>
    </citation>
    <scope>NUCLEOTIDE SEQUENCE [LARGE SCALE GENOMIC DNA]</scope>
    <source>
        <strain evidence="1 2">DSM 19682</strain>
    </source>
</reference>
<comment type="caution">
    <text evidence="1">The sequence shown here is derived from an EMBL/GenBank/DDBJ whole genome shotgun (WGS) entry which is preliminary data.</text>
</comment>
<name>A0A0R1KJA5_9LACO</name>
<dbReference type="Proteomes" id="UP000051248">
    <property type="component" value="Unassembled WGS sequence"/>
</dbReference>
<sequence length="62" mass="7629">MDTETEQYLLENHHHNLYRINEQIERENGVLKYHLCLGKRAFKFYLKKRSVWNYDVVAVKMD</sequence>
<dbReference type="PATRIC" id="fig|1423775.4.peg.1133"/>
<organism evidence="1 2">
    <name type="scientific">Companilactobacillus nodensis DSM 19682 = JCM 14932 = NBRC 107160</name>
    <dbReference type="NCBI Taxonomy" id="1423775"/>
    <lineage>
        <taxon>Bacteria</taxon>
        <taxon>Bacillati</taxon>
        <taxon>Bacillota</taxon>
        <taxon>Bacilli</taxon>
        <taxon>Lactobacillales</taxon>
        <taxon>Lactobacillaceae</taxon>
        <taxon>Companilactobacillus</taxon>
    </lineage>
</organism>
<proteinExistence type="predicted"/>
<protein>
    <submittedName>
        <fullName evidence="1">Uncharacterized protein</fullName>
    </submittedName>
</protein>
<gene>
    <name evidence="1" type="ORF">FD03_GL001104</name>
</gene>
<dbReference type="AlphaFoldDB" id="A0A0R1KJA5"/>
<evidence type="ECO:0000313" key="1">
    <source>
        <dbReference type="EMBL" id="KRK80969.1"/>
    </source>
</evidence>
<dbReference type="EMBL" id="AZDZ01000002">
    <property type="protein sequence ID" value="KRK80969.1"/>
    <property type="molecule type" value="Genomic_DNA"/>
</dbReference>
<evidence type="ECO:0000313" key="2">
    <source>
        <dbReference type="Proteomes" id="UP000051248"/>
    </source>
</evidence>
<keyword evidence="2" id="KW-1185">Reference proteome</keyword>
<accession>A0A0R1KJA5</accession>